<evidence type="ECO:0000256" key="1">
    <source>
        <dbReference type="SAM" id="MobiDB-lite"/>
    </source>
</evidence>
<feature type="compositionally biased region" description="Low complexity" evidence="1">
    <location>
        <begin position="146"/>
        <end position="156"/>
    </location>
</feature>
<evidence type="ECO:0000256" key="2">
    <source>
        <dbReference type="SAM" id="Phobius"/>
    </source>
</evidence>
<proteinExistence type="predicted"/>
<dbReference type="AlphaFoldDB" id="A0AAE1FVE5"/>
<organism evidence="3 4">
    <name type="scientific">Petrolisthes cinctipes</name>
    <name type="common">Flat porcelain crab</name>
    <dbReference type="NCBI Taxonomy" id="88211"/>
    <lineage>
        <taxon>Eukaryota</taxon>
        <taxon>Metazoa</taxon>
        <taxon>Ecdysozoa</taxon>
        <taxon>Arthropoda</taxon>
        <taxon>Crustacea</taxon>
        <taxon>Multicrustacea</taxon>
        <taxon>Malacostraca</taxon>
        <taxon>Eumalacostraca</taxon>
        <taxon>Eucarida</taxon>
        <taxon>Decapoda</taxon>
        <taxon>Pleocyemata</taxon>
        <taxon>Anomura</taxon>
        <taxon>Galatheoidea</taxon>
        <taxon>Porcellanidae</taxon>
        <taxon>Petrolisthes</taxon>
    </lineage>
</organism>
<evidence type="ECO:0000313" key="3">
    <source>
        <dbReference type="EMBL" id="KAK3880496.1"/>
    </source>
</evidence>
<keyword evidence="2" id="KW-0812">Transmembrane</keyword>
<feature type="region of interest" description="Disordered" evidence="1">
    <location>
        <begin position="98"/>
        <end position="156"/>
    </location>
</feature>
<dbReference type="Proteomes" id="UP001286313">
    <property type="component" value="Unassembled WGS sequence"/>
</dbReference>
<feature type="transmembrane region" description="Helical" evidence="2">
    <location>
        <begin position="45"/>
        <end position="67"/>
    </location>
</feature>
<accession>A0AAE1FVE5</accession>
<evidence type="ECO:0000313" key="4">
    <source>
        <dbReference type="Proteomes" id="UP001286313"/>
    </source>
</evidence>
<sequence length="210" mass="24295">MEEPHDSFQYPSPSRFIAYLDVKSCVIVTGAYYRPQMACCGDDSTHVFVVLMGVVMVTTDALFWPWFLRRRPNHQVPWRQFQRHHQPQYRHSLLHRTLRPPPVSYPYRKRHPSPSTTIGGTSKKTPFTLPPPPPKSSYPFRRRHPPSSSHSSSGTSKATLTLARAATQLAVTDDAEFYQHLCLTTDVCPYSWQWLEANLLRGFVRWSLLR</sequence>
<gene>
    <name evidence="3" type="ORF">Pcinc_015016</name>
</gene>
<reference evidence="3" key="1">
    <citation type="submission" date="2023-10" db="EMBL/GenBank/DDBJ databases">
        <title>Genome assemblies of two species of porcelain crab, Petrolisthes cinctipes and Petrolisthes manimaculis (Anomura: Porcellanidae).</title>
        <authorList>
            <person name="Angst P."/>
        </authorList>
    </citation>
    <scope>NUCLEOTIDE SEQUENCE</scope>
    <source>
        <strain evidence="3">PB745_01</strain>
        <tissue evidence="3">Gill</tissue>
    </source>
</reference>
<comment type="caution">
    <text evidence="3">The sequence shown here is derived from an EMBL/GenBank/DDBJ whole genome shotgun (WGS) entry which is preliminary data.</text>
</comment>
<keyword evidence="2" id="KW-1133">Transmembrane helix</keyword>
<keyword evidence="2" id="KW-0472">Membrane</keyword>
<name>A0AAE1FVE5_PETCI</name>
<keyword evidence="4" id="KW-1185">Reference proteome</keyword>
<protein>
    <submittedName>
        <fullName evidence="3">Uncharacterized protein</fullName>
    </submittedName>
</protein>
<dbReference type="EMBL" id="JAWQEG010001320">
    <property type="protein sequence ID" value="KAK3880496.1"/>
    <property type="molecule type" value="Genomic_DNA"/>
</dbReference>